<feature type="domain" description="Fibronectin type-III" evidence="3">
    <location>
        <begin position="98"/>
        <end position="197"/>
    </location>
</feature>
<dbReference type="Proteomes" id="UP000245783">
    <property type="component" value="Unassembled WGS sequence"/>
</dbReference>
<dbReference type="EMBL" id="KZ819392">
    <property type="protein sequence ID" value="PWN41456.1"/>
    <property type="molecule type" value="Genomic_DNA"/>
</dbReference>
<dbReference type="Pfam" id="PF00533">
    <property type="entry name" value="BRCT"/>
    <property type="match status" value="1"/>
</dbReference>
<dbReference type="AlphaFoldDB" id="A0A316VV08"/>
<feature type="compositionally biased region" description="Polar residues" evidence="1">
    <location>
        <begin position="336"/>
        <end position="345"/>
    </location>
</feature>
<dbReference type="Pfam" id="PF16893">
    <property type="entry name" value="fn3_2"/>
    <property type="match status" value="1"/>
</dbReference>
<feature type="domain" description="BRCT" evidence="2">
    <location>
        <begin position="199"/>
        <end position="295"/>
    </location>
</feature>
<dbReference type="OrthoDB" id="245697at2759"/>
<dbReference type="Gene3D" id="6.20.120.50">
    <property type="match status" value="1"/>
</dbReference>
<dbReference type="GeneID" id="37037300"/>
<evidence type="ECO:0000313" key="4">
    <source>
        <dbReference type="EMBL" id="PWN41456.1"/>
    </source>
</evidence>
<dbReference type="CDD" id="cd13945">
    <property type="entry name" value="Chs5_N"/>
    <property type="match status" value="1"/>
</dbReference>
<feature type="region of interest" description="Disordered" evidence="1">
    <location>
        <begin position="294"/>
        <end position="352"/>
    </location>
</feature>
<accession>A0A316VV08</accession>
<gene>
    <name evidence="4" type="ORF">IE81DRAFT_334859</name>
</gene>
<dbReference type="GO" id="GO:0046983">
    <property type="term" value="F:protein dimerization activity"/>
    <property type="evidence" value="ECO:0007669"/>
    <property type="project" value="InterPro"/>
</dbReference>
<evidence type="ECO:0008006" key="6">
    <source>
        <dbReference type="Google" id="ProtNLM"/>
    </source>
</evidence>
<dbReference type="InterPro" id="IPR036116">
    <property type="entry name" value="FN3_sf"/>
</dbReference>
<feature type="region of interest" description="Disordered" evidence="1">
    <location>
        <begin position="377"/>
        <end position="454"/>
    </location>
</feature>
<evidence type="ECO:0000256" key="1">
    <source>
        <dbReference type="SAM" id="MobiDB-lite"/>
    </source>
</evidence>
<organism evidence="4 5">
    <name type="scientific">Ceraceosorus guamensis</name>
    <dbReference type="NCBI Taxonomy" id="1522189"/>
    <lineage>
        <taxon>Eukaryota</taxon>
        <taxon>Fungi</taxon>
        <taxon>Dikarya</taxon>
        <taxon>Basidiomycota</taxon>
        <taxon>Ustilaginomycotina</taxon>
        <taxon>Exobasidiomycetes</taxon>
        <taxon>Ceraceosorales</taxon>
        <taxon>Ceraceosoraceae</taxon>
        <taxon>Ceraceosorus</taxon>
    </lineage>
</organism>
<dbReference type="InParanoid" id="A0A316VV08"/>
<protein>
    <recommendedName>
        <fullName evidence="6">BRCT domain-containing protein</fullName>
    </recommendedName>
</protein>
<dbReference type="PANTHER" id="PTHR47351">
    <property type="entry name" value="CHITIN BIOSYNTHESIS PROTEIN CHS5"/>
    <property type="match status" value="1"/>
</dbReference>
<sequence>MTSSHQVTQIAPVNIHAPSTSMSDSYLFTVGKLDAGMAILIGDRASLIEFPSLLLPPDVTSGSIVNISVKRNKQEERQRNDDFDQLQQDILSTFGLHSPEPPRLRIRNVTQTSVTLEWDKLSLASATLLSLDIYRSDRWTPMSRRLAAIPNPLHNTSTKLSGLDVDAEYGFHLVLQTTAGTYASQPVKVKTHKMTDTHGIAVCFGNVADPQLEEAAKEQLKVMGARWTEKIAIDTTHFVCSDPRNREAASEGRTGPAHGTMYLKATQLSIPVVQPHWIFACAEQKRMVPISSFYLDQEPPNGHAVRDSISRRRQSQSASSELAEGAREGPRAEPATPQTASTDVTTPGGIPNIDASLAAASLPPIAVAEQGTVDGDALNEEDLKTPPAPAPKDLPLAENAEPLDDRRTDEASTEHHTGTEAHALEPSTSSSSGFSDVNLNSPARMEDEEEVDLS</sequence>
<dbReference type="InterPro" id="IPR003961">
    <property type="entry name" value="FN3_dom"/>
</dbReference>
<name>A0A316VV08_9BASI</name>
<feature type="compositionally biased region" description="Polar residues" evidence="1">
    <location>
        <begin position="426"/>
        <end position="441"/>
    </location>
</feature>
<dbReference type="GO" id="GO:0000747">
    <property type="term" value="P:conjugation with cellular fusion"/>
    <property type="evidence" value="ECO:0007669"/>
    <property type="project" value="TreeGrafter"/>
</dbReference>
<dbReference type="CDD" id="cd00063">
    <property type="entry name" value="FN3"/>
    <property type="match status" value="1"/>
</dbReference>
<dbReference type="RefSeq" id="XP_025368616.1">
    <property type="nucleotide sequence ID" value="XM_025515430.1"/>
</dbReference>
<evidence type="ECO:0000259" key="2">
    <source>
        <dbReference type="PROSITE" id="PS50172"/>
    </source>
</evidence>
<dbReference type="SUPFAM" id="SSF52113">
    <property type="entry name" value="BRCT domain"/>
    <property type="match status" value="1"/>
</dbReference>
<proteinExistence type="predicted"/>
<dbReference type="SMART" id="SM00292">
    <property type="entry name" value="BRCT"/>
    <property type="match status" value="1"/>
</dbReference>
<feature type="compositionally biased region" description="Basic and acidic residues" evidence="1">
    <location>
        <begin position="403"/>
        <end position="423"/>
    </location>
</feature>
<dbReference type="PANTHER" id="PTHR47351:SF1">
    <property type="entry name" value="CHITIN BIOSYNTHESIS PROTEIN CHS5"/>
    <property type="match status" value="1"/>
</dbReference>
<dbReference type="InterPro" id="IPR036420">
    <property type="entry name" value="BRCT_dom_sf"/>
</dbReference>
<dbReference type="Gene3D" id="2.60.40.10">
    <property type="entry name" value="Immunoglobulins"/>
    <property type="match status" value="1"/>
</dbReference>
<dbReference type="FunCoup" id="A0A316VV08">
    <property type="interactions" value="21"/>
</dbReference>
<dbReference type="InterPro" id="IPR031673">
    <property type="entry name" value="Chs5_N"/>
</dbReference>
<dbReference type="InterPro" id="IPR031669">
    <property type="entry name" value="Fn3_2"/>
</dbReference>
<dbReference type="InterPro" id="IPR001357">
    <property type="entry name" value="BRCT_dom"/>
</dbReference>
<reference evidence="4 5" key="1">
    <citation type="journal article" date="2018" name="Mol. Biol. Evol.">
        <title>Broad Genomic Sampling Reveals a Smut Pathogenic Ancestry of the Fungal Clade Ustilaginomycotina.</title>
        <authorList>
            <person name="Kijpornyongpan T."/>
            <person name="Mondo S.J."/>
            <person name="Barry K."/>
            <person name="Sandor L."/>
            <person name="Lee J."/>
            <person name="Lipzen A."/>
            <person name="Pangilinan J."/>
            <person name="LaButti K."/>
            <person name="Hainaut M."/>
            <person name="Henrissat B."/>
            <person name="Grigoriev I.V."/>
            <person name="Spatafora J.W."/>
            <person name="Aime M.C."/>
        </authorList>
    </citation>
    <scope>NUCLEOTIDE SEQUENCE [LARGE SCALE GENOMIC DNA]</scope>
    <source>
        <strain evidence="4 5">MCA 4658</strain>
    </source>
</reference>
<dbReference type="PROSITE" id="PS50853">
    <property type="entry name" value="FN3"/>
    <property type="match status" value="1"/>
</dbReference>
<dbReference type="SUPFAM" id="SSF49265">
    <property type="entry name" value="Fibronectin type III"/>
    <property type="match status" value="1"/>
</dbReference>
<evidence type="ECO:0000313" key="5">
    <source>
        <dbReference type="Proteomes" id="UP000245783"/>
    </source>
</evidence>
<dbReference type="STRING" id="1522189.A0A316VV08"/>
<dbReference type="InterPro" id="IPR013783">
    <property type="entry name" value="Ig-like_fold"/>
</dbReference>
<dbReference type="Gene3D" id="3.40.50.10190">
    <property type="entry name" value="BRCT domain"/>
    <property type="match status" value="1"/>
</dbReference>
<dbReference type="InterPro" id="IPR052827">
    <property type="entry name" value="CHS_Export/Cell_Fusion_Reg"/>
</dbReference>
<dbReference type="GO" id="GO:0034044">
    <property type="term" value="C:exomer complex"/>
    <property type="evidence" value="ECO:0007669"/>
    <property type="project" value="TreeGrafter"/>
</dbReference>
<dbReference type="PROSITE" id="PS50172">
    <property type="entry name" value="BRCT"/>
    <property type="match status" value="1"/>
</dbReference>
<keyword evidence="5" id="KW-1185">Reference proteome</keyword>
<dbReference type="GO" id="GO:0005802">
    <property type="term" value="C:trans-Golgi network"/>
    <property type="evidence" value="ECO:0007669"/>
    <property type="project" value="TreeGrafter"/>
</dbReference>
<evidence type="ECO:0000259" key="3">
    <source>
        <dbReference type="PROSITE" id="PS50853"/>
    </source>
</evidence>
<dbReference type="GO" id="GO:0006893">
    <property type="term" value="P:Golgi to plasma membrane transport"/>
    <property type="evidence" value="ECO:0007669"/>
    <property type="project" value="TreeGrafter"/>
</dbReference>
<dbReference type="Pfam" id="PF16892">
    <property type="entry name" value="CHS5_N"/>
    <property type="match status" value="1"/>
</dbReference>